<protein>
    <submittedName>
        <fullName evidence="5">Acetylornithine deacetylase</fullName>
        <ecNumber evidence="5">3.5.1.16</ecNumber>
    </submittedName>
</protein>
<organism evidence="5 6">
    <name type="scientific">Glaciibacter psychrotolerans</name>
    <dbReference type="NCBI Taxonomy" id="670054"/>
    <lineage>
        <taxon>Bacteria</taxon>
        <taxon>Bacillati</taxon>
        <taxon>Actinomycetota</taxon>
        <taxon>Actinomycetes</taxon>
        <taxon>Micrococcales</taxon>
        <taxon>Microbacteriaceae</taxon>
        <taxon>Glaciibacter</taxon>
    </lineage>
</organism>
<dbReference type="Gene3D" id="3.40.630.10">
    <property type="entry name" value="Zn peptidases"/>
    <property type="match status" value="1"/>
</dbReference>
<feature type="compositionally biased region" description="Basic and acidic residues" evidence="3">
    <location>
        <begin position="397"/>
        <end position="416"/>
    </location>
</feature>
<dbReference type="Pfam" id="PF07687">
    <property type="entry name" value="M20_dimer"/>
    <property type="match status" value="1"/>
</dbReference>
<dbReference type="RefSeq" id="WP_179579919.1">
    <property type="nucleotide sequence ID" value="NZ_JACCFM010000001.1"/>
</dbReference>
<name>A0A7Z0EGU4_9MICO</name>
<comment type="caution">
    <text evidence="5">The sequence shown here is derived from an EMBL/GenBank/DDBJ whole genome shotgun (WGS) entry which is preliminary data.</text>
</comment>
<evidence type="ECO:0000259" key="4">
    <source>
        <dbReference type="Pfam" id="PF07687"/>
    </source>
</evidence>
<keyword evidence="2 5" id="KW-0378">Hydrolase</keyword>
<dbReference type="InterPro" id="IPR011650">
    <property type="entry name" value="Peptidase_M20_dimer"/>
</dbReference>
<dbReference type="PANTHER" id="PTHR43808">
    <property type="entry name" value="ACETYLORNITHINE DEACETYLASE"/>
    <property type="match status" value="1"/>
</dbReference>
<dbReference type="Proteomes" id="UP000537260">
    <property type="component" value="Unassembled WGS sequence"/>
</dbReference>
<keyword evidence="1" id="KW-0479">Metal-binding</keyword>
<sequence>MTPHADAVASVHSETAIDLVLAELVTISSVTPRDEAPCADRPGEQALAEYVVDWLSARGVTAALQEALPGRPNVVASVAGASERAVLLETHLDTVEVDGMTQPFLPRVANDRLYGRGSADAKASLAAFMVALARLAASSCPPPVTVVLAAVADEEHAYRGVLAFLAAAGDTDFVGAIVGEPTSLVPGIAHTGCVRATVRISGVSGHSSRPADAMNAIGLAATVVQRIESVQPLAPRHPLLGTGSRTVTRIASGEGPNVVPGSCELDVDRRTVPGEEPETVLDELRAELDRELPGRVTIDPPFTVDYSLDTPLDATIVTALRSALRTAGLAAEPSGMPFGTDASKIARVGIPAVVFGPGDIADAHTIDESVDLGEVRLAVDLVLATIAALAPGADNDSTAHDSTAHDGTAHENNEES</sequence>
<dbReference type="Pfam" id="PF01546">
    <property type="entry name" value="Peptidase_M20"/>
    <property type="match status" value="1"/>
</dbReference>
<evidence type="ECO:0000313" key="5">
    <source>
        <dbReference type="EMBL" id="NYJ21300.1"/>
    </source>
</evidence>
<feature type="domain" description="Peptidase M20 dimerisation" evidence="4">
    <location>
        <begin position="188"/>
        <end position="293"/>
    </location>
</feature>
<gene>
    <name evidence="5" type="ORF">HNR05_003091</name>
</gene>
<dbReference type="Gene3D" id="3.30.70.360">
    <property type="match status" value="1"/>
</dbReference>
<dbReference type="SUPFAM" id="SSF55031">
    <property type="entry name" value="Bacterial exopeptidase dimerisation domain"/>
    <property type="match status" value="1"/>
</dbReference>
<evidence type="ECO:0000313" key="6">
    <source>
        <dbReference type="Proteomes" id="UP000537260"/>
    </source>
</evidence>
<evidence type="ECO:0000256" key="3">
    <source>
        <dbReference type="SAM" id="MobiDB-lite"/>
    </source>
</evidence>
<evidence type="ECO:0000256" key="1">
    <source>
        <dbReference type="ARBA" id="ARBA00022723"/>
    </source>
</evidence>
<dbReference type="SUPFAM" id="SSF53187">
    <property type="entry name" value="Zn-dependent exopeptidases"/>
    <property type="match status" value="1"/>
</dbReference>
<dbReference type="InterPro" id="IPR002933">
    <property type="entry name" value="Peptidase_M20"/>
</dbReference>
<dbReference type="AlphaFoldDB" id="A0A7Z0EGU4"/>
<evidence type="ECO:0000256" key="2">
    <source>
        <dbReference type="ARBA" id="ARBA00022801"/>
    </source>
</evidence>
<reference evidence="5 6" key="1">
    <citation type="submission" date="2020-07" db="EMBL/GenBank/DDBJ databases">
        <title>Sequencing the genomes of 1000 actinobacteria strains.</title>
        <authorList>
            <person name="Klenk H.-P."/>
        </authorList>
    </citation>
    <scope>NUCLEOTIDE SEQUENCE [LARGE SCALE GENOMIC DNA]</scope>
    <source>
        <strain evidence="5 6">LI1</strain>
    </source>
</reference>
<dbReference type="GO" id="GO:0046872">
    <property type="term" value="F:metal ion binding"/>
    <property type="evidence" value="ECO:0007669"/>
    <property type="project" value="UniProtKB-KW"/>
</dbReference>
<proteinExistence type="predicted"/>
<dbReference type="GO" id="GO:0008777">
    <property type="term" value="F:acetylornithine deacetylase activity"/>
    <property type="evidence" value="ECO:0007669"/>
    <property type="project" value="UniProtKB-EC"/>
</dbReference>
<dbReference type="InterPro" id="IPR036264">
    <property type="entry name" value="Bact_exopeptidase_dim_dom"/>
</dbReference>
<dbReference type="EMBL" id="JACCFM010000001">
    <property type="protein sequence ID" value="NYJ21300.1"/>
    <property type="molecule type" value="Genomic_DNA"/>
</dbReference>
<feature type="region of interest" description="Disordered" evidence="3">
    <location>
        <begin position="393"/>
        <end position="416"/>
    </location>
</feature>
<dbReference type="InterPro" id="IPR050072">
    <property type="entry name" value="Peptidase_M20A"/>
</dbReference>
<dbReference type="EC" id="3.5.1.16" evidence="5"/>
<accession>A0A7Z0EGU4</accession>
<keyword evidence="6" id="KW-1185">Reference proteome</keyword>